<organism evidence="2 3">
    <name type="scientific">Dysgonomonas macrotermitis</name>
    <dbReference type="NCBI Taxonomy" id="1346286"/>
    <lineage>
        <taxon>Bacteria</taxon>
        <taxon>Pseudomonadati</taxon>
        <taxon>Bacteroidota</taxon>
        <taxon>Bacteroidia</taxon>
        <taxon>Bacteroidales</taxon>
        <taxon>Dysgonomonadaceae</taxon>
        <taxon>Dysgonomonas</taxon>
    </lineage>
</organism>
<reference evidence="3" key="1">
    <citation type="submission" date="2016-11" db="EMBL/GenBank/DDBJ databases">
        <authorList>
            <person name="Varghese N."/>
            <person name="Submissions S."/>
        </authorList>
    </citation>
    <scope>NUCLEOTIDE SEQUENCE [LARGE SCALE GENOMIC DNA]</scope>
    <source>
        <strain evidence="3">DSM 27370</strain>
    </source>
</reference>
<evidence type="ECO:0000256" key="1">
    <source>
        <dbReference type="SAM" id="MobiDB-lite"/>
    </source>
</evidence>
<name>A0A1M4WJM8_9BACT</name>
<sequence>MAAKQNSSANKKEGEITRSEKTSATQQAESVLKNAKERAGDVIHVVISDRTTIELPAHLSQEEIDARVEKYIKLHKSKI</sequence>
<feature type="region of interest" description="Disordered" evidence="1">
    <location>
        <begin position="1"/>
        <end position="34"/>
    </location>
</feature>
<dbReference type="OrthoDB" id="1042790at2"/>
<evidence type="ECO:0000313" key="3">
    <source>
        <dbReference type="Proteomes" id="UP000184480"/>
    </source>
</evidence>
<dbReference type="STRING" id="1346286.SAMN05444362_102241"/>
<dbReference type="RefSeq" id="WP_062176388.1">
    <property type="nucleotide sequence ID" value="NZ_BBXL01000002.1"/>
</dbReference>
<accession>A0A1M4WJM8</accession>
<evidence type="ECO:0000313" key="2">
    <source>
        <dbReference type="EMBL" id="SHE81360.1"/>
    </source>
</evidence>
<proteinExistence type="predicted"/>
<gene>
    <name evidence="2" type="ORF">SAMN05444362_102241</name>
</gene>
<dbReference type="AlphaFoldDB" id="A0A1M4WJM8"/>
<protein>
    <submittedName>
        <fullName evidence="2">Uncharacterized protein</fullName>
    </submittedName>
</protein>
<dbReference type="EMBL" id="FQUC01000002">
    <property type="protein sequence ID" value="SHE81360.1"/>
    <property type="molecule type" value="Genomic_DNA"/>
</dbReference>
<feature type="compositionally biased region" description="Basic and acidic residues" evidence="1">
    <location>
        <begin position="10"/>
        <end position="21"/>
    </location>
</feature>
<dbReference type="Proteomes" id="UP000184480">
    <property type="component" value="Unassembled WGS sequence"/>
</dbReference>
<keyword evidence="3" id="KW-1185">Reference proteome</keyword>